<evidence type="ECO:0000313" key="2">
    <source>
        <dbReference type="Proteomes" id="UP000054549"/>
    </source>
</evidence>
<accession>A0A0C2SQW6</accession>
<dbReference type="AlphaFoldDB" id="A0A0C2SQW6"/>
<dbReference type="EMBL" id="KN818240">
    <property type="protein sequence ID" value="KIL65680.1"/>
    <property type="molecule type" value="Genomic_DNA"/>
</dbReference>
<sequence length="55" mass="5917">MALIVSKLNRSSIGSAIAHAIESQSEIEIGFYFKTSESAVPRGYGWHAVPTPTIP</sequence>
<dbReference type="Proteomes" id="UP000054549">
    <property type="component" value="Unassembled WGS sequence"/>
</dbReference>
<gene>
    <name evidence="1" type="ORF">M378DRAFT_161653</name>
</gene>
<organism evidence="1 2">
    <name type="scientific">Amanita muscaria (strain Koide BX008)</name>
    <dbReference type="NCBI Taxonomy" id="946122"/>
    <lineage>
        <taxon>Eukaryota</taxon>
        <taxon>Fungi</taxon>
        <taxon>Dikarya</taxon>
        <taxon>Basidiomycota</taxon>
        <taxon>Agaricomycotina</taxon>
        <taxon>Agaricomycetes</taxon>
        <taxon>Agaricomycetidae</taxon>
        <taxon>Agaricales</taxon>
        <taxon>Pluteineae</taxon>
        <taxon>Amanitaceae</taxon>
        <taxon>Amanita</taxon>
    </lineage>
</organism>
<proteinExistence type="predicted"/>
<protein>
    <submittedName>
        <fullName evidence="1">Uncharacterized protein</fullName>
    </submittedName>
</protein>
<evidence type="ECO:0000313" key="1">
    <source>
        <dbReference type="EMBL" id="KIL65680.1"/>
    </source>
</evidence>
<dbReference type="InParanoid" id="A0A0C2SQW6"/>
<keyword evidence="2" id="KW-1185">Reference proteome</keyword>
<name>A0A0C2SQW6_AMAMK</name>
<dbReference type="HOGENOM" id="CLU_3031864_0_0_1"/>
<reference evidence="1 2" key="1">
    <citation type="submission" date="2014-04" db="EMBL/GenBank/DDBJ databases">
        <title>Evolutionary Origins and Diversification of the Mycorrhizal Mutualists.</title>
        <authorList>
            <consortium name="DOE Joint Genome Institute"/>
            <consortium name="Mycorrhizal Genomics Consortium"/>
            <person name="Kohler A."/>
            <person name="Kuo A."/>
            <person name="Nagy L.G."/>
            <person name="Floudas D."/>
            <person name="Copeland A."/>
            <person name="Barry K.W."/>
            <person name="Cichocki N."/>
            <person name="Veneault-Fourrey C."/>
            <person name="LaButti K."/>
            <person name="Lindquist E.A."/>
            <person name="Lipzen A."/>
            <person name="Lundell T."/>
            <person name="Morin E."/>
            <person name="Murat C."/>
            <person name="Riley R."/>
            <person name="Ohm R."/>
            <person name="Sun H."/>
            <person name="Tunlid A."/>
            <person name="Henrissat B."/>
            <person name="Grigoriev I.V."/>
            <person name="Hibbett D.S."/>
            <person name="Martin F."/>
        </authorList>
    </citation>
    <scope>NUCLEOTIDE SEQUENCE [LARGE SCALE GENOMIC DNA]</scope>
    <source>
        <strain evidence="1 2">Koide BX008</strain>
    </source>
</reference>